<keyword evidence="1" id="KW-1003">Cell membrane</keyword>
<dbReference type="InterPro" id="IPR004843">
    <property type="entry name" value="Calcineurin-like_PHP"/>
</dbReference>
<dbReference type="GO" id="GO:0046872">
    <property type="term" value="F:metal ion binding"/>
    <property type="evidence" value="ECO:0007669"/>
    <property type="project" value="UniProtKB-KW"/>
</dbReference>
<dbReference type="AlphaFoldDB" id="A0A8J7Q2Y9"/>
<organism evidence="8 9">
    <name type="scientific">Acanthopleuribacter pedis</name>
    <dbReference type="NCBI Taxonomy" id="442870"/>
    <lineage>
        <taxon>Bacteria</taxon>
        <taxon>Pseudomonadati</taxon>
        <taxon>Acidobacteriota</taxon>
        <taxon>Holophagae</taxon>
        <taxon>Acanthopleuribacterales</taxon>
        <taxon>Acanthopleuribacteraceae</taxon>
        <taxon>Acanthopleuribacter</taxon>
    </lineage>
</organism>
<keyword evidence="6" id="KW-0464">Manganese</keyword>
<evidence type="ECO:0000256" key="3">
    <source>
        <dbReference type="ARBA" id="ARBA00022723"/>
    </source>
</evidence>
<dbReference type="InterPro" id="IPR043461">
    <property type="entry name" value="LpxH-like"/>
</dbReference>
<dbReference type="GO" id="GO:0008758">
    <property type="term" value="F:UDP-2,3-diacylglucosamine hydrolase activity"/>
    <property type="evidence" value="ECO:0007669"/>
    <property type="project" value="TreeGrafter"/>
</dbReference>
<evidence type="ECO:0000256" key="6">
    <source>
        <dbReference type="ARBA" id="ARBA00023211"/>
    </source>
</evidence>
<evidence type="ECO:0000313" key="9">
    <source>
        <dbReference type="Proteomes" id="UP000664417"/>
    </source>
</evidence>
<evidence type="ECO:0000313" key="8">
    <source>
        <dbReference type="EMBL" id="MBO1317157.1"/>
    </source>
</evidence>
<dbReference type="Proteomes" id="UP000664417">
    <property type="component" value="Unassembled WGS sequence"/>
</dbReference>
<dbReference type="PANTHER" id="PTHR34990:SF1">
    <property type="entry name" value="UDP-2,3-DIACYLGLUCOSAMINE HYDROLASE"/>
    <property type="match status" value="1"/>
</dbReference>
<keyword evidence="4" id="KW-0378">Hydrolase</keyword>
<proteinExistence type="predicted"/>
<sequence length="234" mass="27335">MIFVTDAHVAPQLGNVEPFFAMLDHLAKSDEDLVFMGDIFDLWIGHARYEGAEHRRFLAWCRDQKQRRRIGFVEGNHEFYVVRRHRECFTWSDEAALARRDLGLLIVHGDLINRADTQYLRWRKLSKSWGMRWFIRLLPFGGRLVQRLKKNLKNTNKEFRLGLPKEALAAYADEQLDGKVRRIVVGHFHAAHRVQVGEGVLDVLPDWYATGQIAVFRPEEQVLKTIPWSEYAAP</sequence>
<keyword evidence="3" id="KW-0479">Metal-binding</keyword>
<feature type="domain" description="Calcineurin-like phosphoesterase" evidence="7">
    <location>
        <begin position="2"/>
        <end position="190"/>
    </location>
</feature>
<dbReference type="InterPro" id="IPR029052">
    <property type="entry name" value="Metallo-depent_PP-like"/>
</dbReference>
<comment type="caution">
    <text evidence="8">The sequence shown here is derived from an EMBL/GenBank/DDBJ whole genome shotgun (WGS) entry which is preliminary data.</text>
</comment>
<dbReference type="PANTHER" id="PTHR34990">
    <property type="entry name" value="UDP-2,3-DIACYLGLUCOSAMINE HYDROLASE-RELATED"/>
    <property type="match status" value="1"/>
</dbReference>
<keyword evidence="2" id="KW-0997">Cell inner membrane</keyword>
<keyword evidence="5" id="KW-0472">Membrane</keyword>
<name>A0A8J7Q2Y9_9BACT</name>
<dbReference type="EMBL" id="JAFREP010000001">
    <property type="protein sequence ID" value="MBO1317157.1"/>
    <property type="molecule type" value="Genomic_DNA"/>
</dbReference>
<keyword evidence="9" id="KW-1185">Reference proteome</keyword>
<evidence type="ECO:0000256" key="5">
    <source>
        <dbReference type="ARBA" id="ARBA00023136"/>
    </source>
</evidence>
<dbReference type="SUPFAM" id="SSF56300">
    <property type="entry name" value="Metallo-dependent phosphatases"/>
    <property type="match status" value="1"/>
</dbReference>
<evidence type="ECO:0000256" key="2">
    <source>
        <dbReference type="ARBA" id="ARBA00022519"/>
    </source>
</evidence>
<gene>
    <name evidence="8" type="ORF">J3U88_01710</name>
</gene>
<accession>A0A8J7Q2Y9</accession>
<dbReference type="GO" id="GO:0009245">
    <property type="term" value="P:lipid A biosynthetic process"/>
    <property type="evidence" value="ECO:0007669"/>
    <property type="project" value="TreeGrafter"/>
</dbReference>
<dbReference type="GO" id="GO:0016020">
    <property type="term" value="C:membrane"/>
    <property type="evidence" value="ECO:0007669"/>
    <property type="project" value="GOC"/>
</dbReference>
<dbReference type="Pfam" id="PF00149">
    <property type="entry name" value="Metallophos"/>
    <property type="match status" value="1"/>
</dbReference>
<evidence type="ECO:0000259" key="7">
    <source>
        <dbReference type="Pfam" id="PF00149"/>
    </source>
</evidence>
<dbReference type="Gene3D" id="3.60.21.10">
    <property type="match status" value="1"/>
</dbReference>
<evidence type="ECO:0000256" key="1">
    <source>
        <dbReference type="ARBA" id="ARBA00022475"/>
    </source>
</evidence>
<protein>
    <submittedName>
        <fullName evidence="8">Metallophosphoesterase</fullName>
    </submittedName>
</protein>
<evidence type="ECO:0000256" key="4">
    <source>
        <dbReference type="ARBA" id="ARBA00022801"/>
    </source>
</evidence>
<reference evidence="8" key="1">
    <citation type="submission" date="2021-03" db="EMBL/GenBank/DDBJ databases">
        <authorList>
            <person name="Wang G."/>
        </authorList>
    </citation>
    <scope>NUCLEOTIDE SEQUENCE</scope>
    <source>
        <strain evidence="8">KCTC 12899</strain>
    </source>
</reference>